<evidence type="ECO:0000313" key="9">
    <source>
        <dbReference type="Proteomes" id="UP001199206"/>
    </source>
</evidence>
<dbReference type="InterPro" id="IPR023867">
    <property type="entry name" value="Sulphatase_maturase_rSAM"/>
</dbReference>
<name>A0ABS8HLB6_9XANT</name>
<evidence type="ECO:0000256" key="3">
    <source>
        <dbReference type="ARBA" id="ARBA00022691"/>
    </source>
</evidence>
<dbReference type="InterPro" id="IPR058240">
    <property type="entry name" value="rSAM_sf"/>
</dbReference>
<dbReference type="PANTHER" id="PTHR43273">
    <property type="entry name" value="ANAEROBIC SULFATASE-MATURATING ENZYME HOMOLOG ASLB-RELATED"/>
    <property type="match status" value="1"/>
</dbReference>
<keyword evidence="5" id="KW-0408">Iron</keyword>
<comment type="cofactor">
    <cofactor evidence="1">
        <name>[4Fe-4S] cluster</name>
        <dbReference type="ChEBI" id="CHEBI:49883"/>
    </cofactor>
</comment>
<dbReference type="CDD" id="cd01335">
    <property type="entry name" value="Radical_SAM"/>
    <property type="match status" value="1"/>
</dbReference>
<accession>A0ABS8HLB6</accession>
<keyword evidence="2" id="KW-0004">4Fe-4S</keyword>
<keyword evidence="4" id="KW-0479">Metal-binding</keyword>
<keyword evidence="9" id="KW-1185">Reference proteome</keyword>
<evidence type="ECO:0000259" key="7">
    <source>
        <dbReference type="PROSITE" id="PS51918"/>
    </source>
</evidence>
<dbReference type="EMBL" id="JAJGQJ010000043">
    <property type="protein sequence ID" value="MCC4621487.1"/>
    <property type="molecule type" value="Genomic_DNA"/>
</dbReference>
<evidence type="ECO:0000256" key="4">
    <source>
        <dbReference type="ARBA" id="ARBA00022723"/>
    </source>
</evidence>
<dbReference type="Gene3D" id="3.20.20.70">
    <property type="entry name" value="Aldolase class I"/>
    <property type="match status" value="1"/>
</dbReference>
<protein>
    <submittedName>
        <fullName evidence="8">Radical SAM protein</fullName>
    </submittedName>
</protein>
<dbReference type="InterPro" id="IPR013785">
    <property type="entry name" value="Aldolase_TIM"/>
</dbReference>
<feature type="domain" description="Radical SAM core" evidence="7">
    <location>
        <begin position="9"/>
        <end position="241"/>
    </location>
</feature>
<gene>
    <name evidence="8" type="ORF">LL965_15865</name>
</gene>
<keyword evidence="3" id="KW-0949">S-adenosyl-L-methionine</keyword>
<dbReference type="SFLD" id="SFLDG01386">
    <property type="entry name" value="main_SPASM_domain-containing"/>
    <property type="match status" value="1"/>
</dbReference>
<dbReference type="PROSITE" id="PS51918">
    <property type="entry name" value="RADICAL_SAM"/>
    <property type="match status" value="1"/>
</dbReference>
<dbReference type="InterPro" id="IPR000385">
    <property type="entry name" value="MoaA_NifB_PqqE_Fe-S-bd_CS"/>
</dbReference>
<organism evidence="8 9">
    <name type="scientific">Xanthomonas cassavae CFBP 4642</name>
    <dbReference type="NCBI Taxonomy" id="1219375"/>
    <lineage>
        <taxon>Bacteria</taxon>
        <taxon>Pseudomonadati</taxon>
        <taxon>Pseudomonadota</taxon>
        <taxon>Gammaproteobacteria</taxon>
        <taxon>Lysobacterales</taxon>
        <taxon>Lysobacteraceae</taxon>
        <taxon>Xanthomonas</taxon>
    </lineage>
</organism>
<dbReference type="SUPFAM" id="SSF102114">
    <property type="entry name" value="Radical SAM enzymes"/>
    <property type="match status" value="1"/>
</dbReference>
<dbReference type="Pfam" id="PF04055">
    <property type="entry name" value="Radical_SAM"/>
    <property type="match status" value="1"/>
</dbReference>
<keyword evidence="6" id="KW-0411">Iron-sulfur</keyword>
<evidence type="ECO:0000313" key="8">
    <source>
        <dbReference type="EMBL" id="MCC4621487.1"/>
    </source>
</evidence>
<evidence type="ECO:0000256" key="6">
    <source>
        <dbReference type="ARBA" id="ARBA00023014"/>
    </source>
</evidence>
<proteinExistence type="predicted"/>
<dbReference type="InterPro" id="IPR007197">
    <property type="entry name" value="rSAM"/>
</dbReference>
<evidence type="ECO:0000256" key="2">
    <source>
        <dbReference type="ARBA" id="ARBA00022485"/>
    </source>
</evidence>
<reference evidence="8 9" key="1">
    <citation type="submission" date="2021-10" db="EMBL/GenBank/DDBJ databases">
        <title>Genome sequencing of Xanthomonas strains from NCPPB.</title>
        <authorList>
            <person name="Hussein R."/>
            <person name="Harrison J."/>
            <person name="Studholme D.J."/>
            <person name="Vicente J."/>
            <person name="Grant M."/>
        </authorList>
    </citation>
    <scope>NUCLEOTIDE SEQUENCE [LARGE SCALE GENOMIC DNA]</scope>
    <source>
        <strain evidence="8 9">NCPPB 101</strain>
    </source>
</reference>
<dbReference type="SFLD" id="SFLDG01067">
    <property type="entry name" value="SPASM/twitch_domain_containing"/>
    <property type="match status" value="1"/>
</dbReference>
<dbReference type="RefSeq" id="WP_029220013.1">
    <property type="nucleotide sequence ID" value="NZ_CAWLZN010000001.1"/>
</dbReference>
<dbReference type="Proteomes" id="UP001199206">
    <property type="component" value="Unassembled WGS sequence"/>
</dbReference>
<sequence>MEVLSESPRISSLVVNLKLSERCNLNCDYCYYYADAYSDVHERPALLRSDVSRQAIARLVEATEDYDIGELAIAFHGGEPTLMNPRAFRALCAEIVEKLRPRVGVLHLITQTNGVHLSDDWLQVAREFDVHIGVSLDGPRDYNDIHRLDHKGRGSYDRIERTLHRLQRAAREEHIRPISLIAVLNPDFDYGRIYDHFVDTLGVGLLNFLLPDHSWDSLSADSVEIDRFGDALCLMFERWLLTGQDNVYVKQFSDVLHRIALHRRGVALDISAVNLVIHSDGDMALNDSYMAAVAWFRTQQHFNVRTASFRQWMNQPIMREIERAYRTLPDQCMGCRHQAICRGGELEHRFSSDAGFNNRSVYCSVLKRLYDAIQAALVEGDRHANAAVAEVAHA</sequence>
<dbReference type="SFLD" id="SFLDS00029">
    <property type="entry name" value="Radical_SAM"/>
    <property type="match status" value="1"/>
</dbReference>
<evidence type="ECO:0000256" key="1">
    <source>
        <dbReference type="ARBA" id="ARBA00001966"/>
    </source>
</evidence>
<dbReference type="PROSITE" id="PS01305">
    <property type="entry name" value="MOAA_NIFB_PQQE"/>
    <property type="match status" value="1"/>
</dbReference>
<comment type="caution">
    <text evidence="8">The sequence shown here is derived from an EMBL/GenBank/DDBJ whole genome shotgun (WGS) entry which is preliminary data.</text>
</comment>
<evidence type="ECO:0000256" key="5">
    <source>
        <dbReference type="ARBA" id="ARBA00023004"/>
    </source>
</evidence>
<dbReference type="SFLD" id="SFLDG01072">
    <property type="entry name" value="dehydrogenase_like"/>
    <property type="match status" value="1"/>
</dbReference>
<dbReference type="PANTHER" id="PTHR43273:SF8">
    <property type="entry name" value="RADICAL SAM DOMAIN PROTEIN"/>
    <property type="match status" value="1"/>
</dbReference>